<name>A0ABV7ERZ5_9GAMM</name>
<reference evidence="5" key="1">
    <citation type="journal article" date="2019" name="Int. J. Syst. Evol. Microbiol.">
        <title>The Global Catalogue of Microorganisms (GCM) 10K type strain sequencing project: providing services to taxonomists for standard genome sequencing and annotation.</title>
        <authorList>
            <consortium name="The Broad Institute Genomics Platform"/>
            <consortium name="The Broad Institute Genome Sequencing Center for Infectious Disease"/>
            <person name="Wu L."/>
            <person name="Ma J."/>
        </authorList>
    </citation>
    <scope>NUCLEOTIDE SEQUENCE [LARGE SCALE GENOMIC DNA]</scope>
    <source>
        <strain evidence="5">KCTC 52640</strain>
    </source>
</reference>
<gene>
    <name evidence="3 4" type="primary">fdhD</name>
    <name evidence="4" type="ORF">ACFOSU_09585</name>
</gene>
<dbReference type="InterPro" id="IPR003786">
    <property type="entry name" value="FdhD"/>
</dbReference>
<sequence length="294" mass="31033">MAITSHDPDRTDGSDTGLSRQAVRIQAFDGAMFTPRDDALAVERALEIHVAGADPLITMRTPGADRELVAGLMHGEGVIRSRDDIVYLKPAPGEDDVMRLMLKPEARARLDRVERNTLATSACGVCGKPSFSPPQPGSARTPAGTPLRLTPELLLSLPDRLHADQGVFQSTGGLHAAGLFDGAGTLLDSREDVGRHNALDKLIGAALLADRLPLSEHIVMLSGRASYELLQKSVMAGVPVVCAISAPSSYAVALAEQFGTTLVGFLRANRFNVYAGFARFEGVDGTPGAAPGDD</sequence>
<dbReference type="HAMAP" id="MF_00187">
    <property type="entry name" value="FdhD"/>
    <property type="match status" value="1"/>
</dbReference>
<dbReference type="Gene3D" id="3.10.20.10">
    <property type="match status" value="1"/>
</dbReference>
<protein>
    <recommendedName>
        <fullName evidence="3">Sulfur carrier protein FdhD</fullName>
    </recommendedName>
</protein>
<dbReference type="Pfam" id="PF02634">
    <property type="entry name" value="FdhD-NarQ"/>
    <property type="match status" value="1"/>
</dbReference>
<evidence type="ECO:0000256" key="1">
    <source>
        <dbReference type="ARBA" id="ARBA00022490"/>
    </source>
</evidence>
<comment type="function">
    <text evidence="3">Required for formate dehydrogenase (FDH) activity. Acts as a sulfur carrier protein that transfers sulfur from IscS to the molybdenum cofactor prior to its insertion into FDH.</text>
</comment>
<comment type="subcellular location">
    <subcellularLocation>
        <location evidence="3">Cytoplasm</location>
    </subcellularLocation>
</comment>
<organism evidence="4 5">
    <name type="scientific">Salinisphaera aquimarina</name>
    <dbReference type="NCBI Taxonomy" id="2094031"/>
    <lineage>
        <taxon>Bacteria</taxon>
        <taxon>Pseudomonadati</taxon>
        <taxon>Pseudomonadota</taxon>
        <taxon>Gammaproteobacteria</taxon>
        <taxon>Salinisphaerales</taxon>
        <taxon>Salinisphaeraceae</taxon>
        <taxon>Salinisphaera</taxon>
    </lineage>
</organism>
<evidence type="ECO:0000256" key="3">
    <source>
        <dbReference type="HAMAP-Rule" id="MF_00187"/>
    </source>
</evidence>
<feature type="active site" description="Cysteine persulfide intermediate" evidence="3">
    <location>
        <position position="123"/>
    </location>
</feature>
<dbReference type="Proteomes" id="UP001595462">
    <property type="component" value="Unassembled WGS sequence"/>
</dbReference>
<accession>A0ABV7ERZ5</accession>
<feature type="binding site" evidence="3">
    <location>
        <begin position="265"/>
        <end position="270"/>
    </location>
    <ligand>
        <name>Mo-bis(molybdopterin guanine dinucleotide)</name>
        <dbReference type="ChEBI" id="CHEBI:60539"/>
    </ligand>
</feature>
<dbReference type="SUPFAM" id="SSF53927">
    <property type="entry name" value="Cytidine deaminase-like"/>
    <property type="match status" value="1"/>
</dbReference>
<dbReference type="InterPro" id="IPR016193">
    <property type="entry name" value="Cytidine_deaminase-like"/>
</dbReference>
<dbReference type="EMBL" id="JBHRSS010000003">
    <property type="protein sequence ID" value="MFC3104145.1"/>
    <property type="molecule type" value="Genomic_DNA"/>
</dbReference>
<proteinExistence type="inferred from homology"/>
<comment type="caution">
    <text evidence="4">The sequence shown here is derived from an EMBL/GenBank/DDBJ whole genome shotgun (WGS) entry which is preliminary data.</text>
</comment>
<keyword evidence="2 3" id="KW-0501">Molybdenum cofactor biosynthesis</keyword>
<dbReference type="NCBIfam" id="TIGR00129">
    <property type="entry name" value="fdhD_narQ"/>
    <property type="match status" value="1"/>
</dbReference>
<dbReference type="PIRSF" id="PIRSF015626">
    <property type="entry name" value="FdhD"/>
    <property type="match status" value="1"/>
</dbReference>
<dbReference type="PANTHER" id="PTHR30592">
    <property type="entry name" value="FORMATE DEHYDROGENASE"/>
    <property type="match status" value="1"/>
</dbReference>
<dbReference type="Gene3D" id="3.40.140.10">
    <property type="entry name" value="Cytidine Deaminase, domain 2"/>
    <property type="match status" value="1"/>
</dbReference>
<keyword evidence="5" id="KW-1185">Reference proteome</keyword>
<keyword evidence="1 3" id="KW-0963">Cytoplasm</keyword>
<dbReference type="RefSeq" id="WP_380688846.1">
    <property type="nucleotide sequence ID" value="NZ_JBHRSS010000003.1"/>
</dbReference>
<evidence type="ECO:0000313" key="4">
    <source>
        <dbReference type="EMBL" id="MFC3104145.1"/>
    </source>
</evidence>
<evidence type="ECO:0000256" key="2">
    <source>
        <dbReference type="ARBA" id="ARBA00023150"/>
    </source>
</evidence>
<evidence type="ECO:0000313" key="5">
    <source>
        <dbReference type="Proteomes" id="UP001595462"/>
    </source>
</evidence>
<dbReference type="PANTHER" id="PTHR30592:SF1">
    <property type="entry name" value="SULFUR CARRIER PROTEIN FDHD"/>
    <property type="match status" value="1"/>
</dbReference>
<comment type="similarity">
    <text evidence="3">Belongs to the FdhD family.</text>
</comment>